<dbReference type="Proteomes" id="UP001151760">
    <property type="component" value="Unassembled WGS sequence"/>
</dbReference>
<sequence length="238" mass="27532">METSKPLMKDKNVEDVDVHLYRSMIGSLMYLTSSRPDIMFAVCACARFQVTPKVSHLYVVKRIFRYLKGQPKLGLWYSKDLPFDLEAYTNSDYAGASLDRKSTTGGCQFLRSRLISWQYKKQTIVTNSTTEVEYVAAASCCIKVLWIQNQMLDYGYNFMNTKIFIDNESTISIVKNPVFHSKTKHIEIRHHFIRDSIEKKLIQMIKIHTDQNVVDLLTKAFDVGRFQYLIASIGMLNL</sequence>
<dbReference type="PANTHER" id="PTHR11439:SF495">
    <property type="entry name" value="REVERSE TRANSCRIPTASE, RNA-DEPENDENT DNA POLYMERASE-RELATED"/>
    <property type="match status" value="1"/>
</dbReference>
<dbReference type="PANTHER" id="PTHR11439">
    <property type="entry name" value="GAG-POL-RELATED RETROTRANSPOSON"/>
    <property type="match status" value="1"/>
</dbReference>
<organism evidence="1 2">
    <name type="scientific">Tanacetum coccineum</name>
    <dbReference type="NCBI Taxonomy" id="301880"/>
    <lineage>
        <taxon>Eukaryota</taxon>
        <taxon>Viridiplantae</taxon>
        <taxon>Streptophyta</taxon>
        <taxon>Embryophyta</taxon>
        <taxon>Tracheophyta</taxon>
        <taxon>Spermatophyta</taxon>
        <taxon>Magnoliopsida</taxon>
        <taxon>eudicotyledons</taxon>
        <taxon>Gunneridae</taxon>
        <taxon>Pentapetalae</taxon>
        <taxon>asterids</taxon>
        <taxon>campanulids</taxon>
        <taxon>Asterales</taxon>
        <taxon>Asteraceae</taxon>
        <taxon>Asteroideae</taxon>
        <taxon>Anthemideae</taxon>
        <taxon>Anthemidinae</taxon>
        <taxon>Tanacetum</taxon>
    </lineage>
</organism>
<evidence type="ECO:0000313" key="2">
    <source>
        <dbReference type="Proteomes" id="UP001151760"/>
    </source>
</evidence>
<reference evidence="1" key="1">
    <citation type="journal article" date="2022" name="Int. J. Mol. Sci.">
        <title>Draft Genome of Tanacetum Coccineum: Genomic Comparison of Closely Related Tanacetum-Family Plants.</title>
        <authorList>
            <person name="Yamashiro T."/>
            <person name="Shiraishi A."/>
            <person name="Nakayama K."/>
            <person name="Satake H."/>
        </authorList>
    </citation>
    <scope>NUCLEOTIDE SEQUENCE</scope>
</reference>
<accession>A0ABQ5IYR9</accession>
<gene>
    <name evidence="1" type="ORF">Tco_1121811</name>
</gene>
<evidence type="ECO:0000313" key="1">
    <source>
        <dbReference type="EMBL" id="GJU05381.1"/>
    </source>
</evidence>
<comment type="caution">
    <text evidence="1">The sequence shown here is derived from an EMBL/GenBank/DDBJ whole genome shotgun (WGS) entry which is preliminary data.</text>
</comment>
<name>A0ABQ5IYR9_9ASTR</name>
<dbReference type="CDD" id="cd09272">
    <property type="entry name" value="RNase_HI_RT_Ty1"/>
    <property type="match status" value="1"/>
</dbReference>
<protein>
    <submittedName>
        <fullName evidence="1">Uncharacterized protein</fullName>
    </submittedName>
</protein>
<reference evidence="1" key="2">
    <citation type="submission" date="2022-01" db="EMBL/GenBank/DDBJ databases">
        <authorList>
            <person name="Yamashiro T."/>
            <person name="Shiraishi A."/>
            <person name="Satake H."/>
            <person name="Nakayama K."/>
        </authorList>
    </citation>
    <scope>NUCLEOTIDE SEQUENCE</scope>
</reference>
<proteinExistence type="predicted"/>
<keyword evidence="2" id="KW-1185">Reference proteome</keyword>
<dbReference type="EMBL" id="BQNB010021343">
    <property type="protein sequence ID" value="GJU05381.1"/>
    <property type="molecule type" value="Genomic_DNA"/>
</dbReference>